<evidence type="ECO:0000313" key="10">
    <source>
        <dbReference type="EMBL" id="OYN90329.1"/>
    </source>
</evidence>
<dbReference type="OrthoDB" id="8887048at2"/>
<accession>A0A255EFM2</accession>
<protein>
    <submittedName>
        <fullName evidence="10">Murein L,D-transpeptidase</fullName>
    </submittedName>
</protein>
<feature type="domain" description="L,D-TPase catalytic" evidence="9">
    <location>
        <begin position="195"/>
        <end position="307"/>
    </location>
</feature>
<dbReference type="GO" id="GO:0005576">
    <property type="term" value="C:extracellular region"/>
    <property type="evidence" value="ECO:0007669"/>
    <property type="project" value="TreeGrafter"/>
</dbReference>
<dbReference type="CDD" id="cd16913">
    <property type="entry name" value="YkuD_like"/>
    <property type="match status" value="1"/>
</dbReference>
<dbReference type="PANTHER" id="PTHR30582">
    <property type="entry name" value="L,D-TRANSPEPTIDASE"/>
    <property type="match status" value="1"/>
</dbReference>
<dbReference type="InterPro" id="IPR036366">
    <property type="entry name" value="PGBDSf"/>
</dbReference>
<dbReference type="SUPFAM" id="SSF47090">
    <property type="entry name" value="PGBD-like"/>
    <property type="match status" value="1"/>
</dbReference>
<evidence type="ECO:0000256" key="4">
    <source>
        <dbReference type="ARBA" id="ARBA00022984"/>
    </source>
</evidence>
<feature type="region of interest" description="Disordered" evidence="7">
    <location>
        <begin position="166"/>
        <end position="186"/>
    </location>
</feature>
<dbReference type="InterPro" id="IPR002477">
    <property type="entry name" value="Peptidoglycan-bd-like"/>
</dbReference>
<dbReference type="GO" id="GO:0018104">
    <property type="term" value="P:peptidoglycan-protein cross-linking"/>
    <property type="evidence" value="ECO:0007669"/>
    <property type="project" value="TreeGrafter"/>
</dbReference>
<evidence type="ECO:0000256" key="1">
    <source>
        <dbReference type="ARBA" id="ARBA00004752"/>
    </source>
</evidence>
<evidence type="ECO:0000256" key="7">
    <source>
        <dbReference type="SAM" id="MobiDB-lite"/>
    </source>
</evidence>
<dbReference type="PROSITE" id="PS52029">
    <property type="entry name" value="LD_TPASE"/>
    <property type="match status" value="1"/>
</dbReference>
<keyword evidence="3 6" id="KW-0133">Cell shape</keyword>
<evidence type="ECO:0000256" key="2">
    <source>
        <dbReference type="ARBA" id="ARBA00022679"/>
    </source>
</evidence>
<dbReference type="InterPro" id="IPR005490">
    <property type="entry name" value="LD_TPept_cat_dom"/>
</dbReference>
<feature type="compositionally biased region" description="Pro residues" evidence="7">
    <location>
        <begin position="73"/>
        <end position="94"/>
    </location>
</feature>
<organism evidence="10 11">
    <name type="scientific">Parenemella sanctibonifatiensis</name>
    <dbReference type="NCBI Taxonomy" id="2016505"/>
    <lineage>
        <taxon>Bacteria</taxon>
        <taxon>Bacillati</taxon>
        <taxon>Actinomycetota</taxon>
        <taxon>Actinomycetes</taxon>
        <taxon>Propionibacteriales</taxon>
        <taxon>Propionibacteriaceae</taxon>
        <taxon>Parenemella</taxon>
    </lineage>
</organism>
<dbReference type="InterPro" id="IPR036365">
    <property type="entry name" value="PGBD-like_sf"/>
</dbReference>
<dbReference type="InterPro" id="IPR050979">
    <property type="entry name" value="LD-transpeptidase"/>
</dbReference>
<dbReference type="EMBL" id="NMVJ01000007">
    <property type="protein sequence ID" value="OYN90329.1"/>
    <property type="molecule type" value="Genomic_DNA"/>
</dbReference>
<feature type="region of interest" description="Disordered" evidence="7">
    <location>
        <begin position="26"/>
        <end position="102"/>
    </location>
</feature>
<feature type="compositionally biased region" description="Polar residues" evidence="7">
    <location>
        <begin position="166"/>
        <end position="176"/>
    </location>
</feature>
<dbReference type="Pfam" id="PF03734">
    <property type="entry name" value="YkuD"/>
    <property type="match status" value="1"/>
</dbReference>
<comment type="pathway">
    <text evidence="1 6">Cell wall biogenesis; peptidoglycan biosynthesis.</text>
</comment>
<evidence type="ECO:0000256" key="6">
    <source>
        <dbReference type="PROSITE-ProRule" id="PRU01373"/>
    </source>
</evidence>
<dbReference type="PANTHER" id="PTHR30582:SF33">
    <property type="entry name" value="EXPORTED PROTEIN"/>
    <property type="match status" value="1"/>
</dbReference>
<dbReference type="UniPathway" id="UPA00219"/>
<dbReference type="GO" id="GO:0016740">
    <property type="term" value="F:transferase activity"/>
    <property type="evidence" value="ECO:0007669"/>
    <property type="project" value="UniProtKB-KW"/>
</dbReference>
<dbReference type="GO" id="GO:0071555">
    <property type="term" value="P:cell wall organization"/>
    <property type="evidence" value="ECO:0007669"/>
    <property type="project" value="UniProtKB-UniRule"/>
</dbReference>
<feature type="compositionally biased region" description="Low complexity" evidence="7">
    <location>
        <begin position="41"/>
        <end position="72"/>
    </location>
</feature>
<evidence type="ECO:0000313" key="11">
    <source>
        <dbReference type="Proteomes" id="UP000216300"/>
    </source>
</evidence>
<dbReference type="Gene3D" id="1.10.101.10">
    <property type="entry name" value="PGBD-like superfamily/PGBD"/>
    <property type="match status" value="1"/>
</dbReference>
<proteinExistence type="predicted"/>
<evidence type="ECO:0000259" key="9">
    <source>
        <dbReference type="PROSITE" id="PS52029"/>
    </source>
</evidence>
<dbReference type="Pfam" id="PF01471">
    <property type="entry name" value="PG_binding_1"/>
    <property type="match status" value="1"/>
</dbReference>
<keyword evidence="5 6" id="KW-0961">Cell wall biogenesis/degradation</keyword>
<evidence type="ECO:0000256" key="5">
    <source>
        <dbReference type="ARBA" id="ARBA00023316"/>
    </source>
</evidence>
<dbReference type="InterPro" id="IPR038063">
    <property type="entry name" value="Transpep_catalytic_dom"/>
</dbReference>
<dbReference type="GO" id="GO:0008360">
    <property type="term" value="P:regulation of cell shape"/>
    <property type="evidence" value="ECO:0007669"/>
    <property type="project" value="UniProtKB-UniRule"/>
</dbReference>
<name>A0A255EFM2_9ACTN</name>
<dbReference type="SUPFAM" id="SSF141523">
    <property type="entry name" value="L,D-transpeptidase catalytic domain-like"/>
    <property type="match status" value="1"/>
</dbReference>
<sequence>MMTIRMTALPGLLLAAAVALSTACAPGPDATPAPGGPGSQETPAVTPTETPGETPATTPSDAPTNEPTESPEPSTPAPDSPTETPTPDPIPEPGPAILEEGDNGPKVRELQARLRQIDWFSGNVADHYGSKTAAAVKGFQTKRGYAPTGAVDQRTWDRIVSMTTKPTSDELNNTLPTPKPGRDASNLDERCLTGRVLCIDKSKNTLTWVIDGEVQDTLEVRFGTEKTPTREGSFQVERKSRNHVSNLYGSKMPFAMFFSGGQAVHYSSDFAKRGYNGGSHGCVNVRDWDGIEALYAQVQVGDKVIVHD</sequence>
<evidence type="ECO:0000256" key="3">
    <source>
        <dbReference type="ARBA" id="ARBA00022960"/>
    </source>
</evidence>
<gene>
    <name evidence="10" type="ORF">CGZ91_09225</name>
</gene>
<feature type="active site" description="Nucleophile" evidence="6">
    <location>
        <position position="282"/>
    </location>
</feature>
<dbReference type="Gene3D" id="2.40.440.10">
    <property type="entry name" value="L,D-transpeptidase catalytic domain-like"/>
    <property type="match status" value="1"/>
</dbReference>
<keyword evidence="11" id="KW-1185">Reference proteome</keyword>
<dbReference type="PROSITE" id="PS51257">
    <property type="entry name" value="PROKAR_LIPOPROTEIN"/>
    <property type="match status" value="1"/>
</dbReference>
<comment type="caution">
    <text evidence="10">The sequence shown here is derived from an EMBL/GenBank/DDBJ whole genome shotgun (WGS) entry which is preliminary data.</text>
</comment>
<dbReference type="AlphaFoldDB" id="A0A255EFM2"/>
<feature type="signal peptide" evidence="8">
    <location>
        <begin position="1"/>
        <end position="25"/>
    </location>
</feature>
<dbReference type="Proteomes" id="UP000216300">
    <property type="component" value="Unassembled WGS sequence"/>
</dbReference>
<feature type="active site" description="Proton donor/acceptor" evidence="6">
    <location>
        <position position="265"/>
    </location>
</feature>
<evidence type="ECO:0000256" key="8">
    <source>
        <dbReference type="SAM" id="SignalP"/>
    </source>
</evidence>
<dbReference type="GO" id="GO:0071972">
    <property type="term" value="F:peptidoglycan L,D-transpeptidase activity"/>
    <property type="evidence" value="ECO:0007669"/>
    <property type="project" value="TreeGrafter"/>
</dbReference>
<keyword evidence="8" id="KW-0732">Signal</keyword>
<reference evidence="10 11" key="1">
    <citation type="submission" date="2017-07" db="EMBL/GenBank/DDBJ databases">
        <title>Draft whole genome sequences of clinical Proprionibacteriaceae strains.</title>
        <authorList>
            <person name="Bernier A.-M."/>
            <person name="Bernard K."/>
            <person name="Domingo M.-C."/>
        </authorList>
    </citation>
    <scope>NUCLEOTIDE SEQUENCE [LARGE SCALE GENOMIC DNA]</scope>
    <source>
        <strain evidence="10 11">NML 150081</strain>
    </source>
</reference>
<keyword evidence="2" id="KW-0808">Transferase</keyword>
<feature type="chain" id="PRO_5012151780" evidence="8">
    <location>
        <begin position="26"/>
        <end position="308"/>
    </location>
</feature>
<keyword evidence="4 6" id="KW-0573">Peptidoglycan synthesis</keyword>